<dbReference type="InterPro" id="IPR010572">
    <property type="entry name" value="Tail_dom"/>
</dbReference>
<dbReference type="STRING" id="753702.SAMN04488102_101368"/>
<evidence type="ECO:0000313" key="3">
    <source>
        <dbReference type="Proteomes" id="UP000199612"/>
    </source>
</evidence>
<dbReference type="RefSeq" id="WP_091528176.1">
    <property type="nucleotide sequence ID" value="NZ_FOLT01000001.1"/>
</dbReference>
<protein>
    <submittedName>
        <fullName evidence="2">Prophage endopeptidase tail</fullName>
    </submittedName>
</protein>
<gene>
    <name evidence="2" type="ORF">SAMN04488102_101368</name>
</gene>
<keyword evidence="3" id="KW-1185">Reference proteome</keyword>
<dbReference type="AlphaFoldDB" id="A0A1I1EUX5"/>
<dbReference type="OrthoDB" id="5056238at2"/>
<organism evidence="2 3">
    <name type="scientific">Alkalibacterium subtropicum</name>
    <dbReference type="NCBI Taxonomy" id="753702"/>
    <lineage>
        <taxon>Bacteria</taxon>
        <taxon>Bacillati</taxon>
        <taxon>Bacillota</taxon>
        <taxon>Bacilli</taxon>
        <taxon>Lactobacillales</taxon>
        <taxon>Carnobacteriaceae</taxon>
        <taxon>Alkalibacterium</taxon>
    </lineage>
</organism>
<reference evidence="3" key="1">
    <citation type="submission" date="2016-10" db="EMBL/GenBank/DDBJ databases">
        <authorList>
            <person name="Varghese N."/>
            <person name="Submissions S."/>
        </authorList>
    </citation>
    <scope>NUCLEOTIDE SEQUENCE [LARGE SCALE GENOMIC DNA]</scope>
    <source>
        <strain evidence="3">DSM 23664</strain>
    </source>
</reference>
<evidence type="ECO:0000259" key="1">
    <source>
        <dbReference type="Pfam" id="PF06605"/>
    </source>
</evidence>
<sequence>MYHVKCDGQTLYDPRVDELKILQPTVTLELNKTGGFDFIIYPSHPMYGQIMRLKSSIEVYQDDYLLFRGRVLNDEHDFYNAKNIICEGDLAFFNDSILRPYNYSGSVIGFIQLIIDSHNAQVEEGKQFVLGNVTVEDPNNYIVRSSINPDKSWNVINDKLIDMLGGYIMVRRENGINYIDYLEDSSYKSLQKIELGENLLDLTKNFKSEEIITALIPYGSKLTDEEGNELDERLTIESVNNGMDYIYNQEAVDLYGWVYGTATYDDVTVASNLITKAQGELAERINMYVSIEVSAIDLSMTDAEFDQFRIFEYIEIDSPSHLLDDDMLTSKIEIHLDDPQNNKLTLGNKYKTFTEEQMQTDKVTRSNENNIKDVASQKADKHYVSEQVTALSSNIEQTADAIRTEVSETYTAQSEFNSYQEIISTEFGQLNDSFNFEFTTLTENINTFEGETQAEFEEINKYIRFINGEVNIGQENADILTIFANDEWAMLKNNKKMMWLEEDKINIRKGHFFDQLRVGNFGFVPRANGSLDFKKVSD</sequence>
<dbReference type="Proteomes" id="UP000199612">
    <property type="component" value="Unassembled WGS sequence"/>
</dbReference>
<accession>A0A1I1EUX5</accession>
<dbReference type="EMBL" id="FOLT01000001">
    <property type="protein sequence ID" value="SFB90904.1"/>
    <property type="molecule type" value="Genomic_DNA"/>
</dbReference>
<evidence type="ECO:0000313" key="2">
    <source>
        <dbReference type="EMBL" id="SFB90904.1"/>
    </source>
</evidence>
<dbReference type="Pfam" id="PF06605">
    <property type="entry name" value="Prophage_tail"/>
    <property type="match status" value="1"/>
</dbReference>
<feature type="domain" description="Tail spike" evidence="1">
    <location>
        <begin position="124"/>
        <end position="359"/>
    </location>
</feature>
<name>A0A1I1EUX5_9LACT</name>
<proteinExistence type="predicted"/>